<keyword evidence="1" id="KW-1133">Transmembrane helix</keyword>
<accession>D4ZCV2</accession>
<sequence>MTYSGTAFEAGEWQVFEIILAASVATIIIFWLILTHFKRQGFMSWCLVLLVSGGMTSLCVFSRLNAMQLESLLSLGKNIEIIDGKFHYGEYRFPYMAEHGIDYREISLDERTIKLYRSGYMPNTHCYRDFYSDNKFNENVKMRLYIHWFESNYKFQKQTYKLRAPCIIKIERLNRAGNIPVTTAI</sequence>
<gene>
    <name evidence="2" type="ordered locus">SVI_3876</name>
</gene>
<dbReference type="RefSeq" id="WP_013053139.1">
    <property type="nucleotide sequence ID" value="NC_014012.1"/>
</dbReference>
<dbReference type="AlphaFoldDB" id="D4ZCV2"/>
<dbReference type="eggNOG" id="ENOG5032308">
    <property type="taxonomic scope" value="Bacteria"/>
</dbReference>
<dbReference type="OrthoDB" id="6261682at2"/>
<organism evidence="2 3">
    <name type="scientific">Shewanella violacea (strain JCM 10179 / CIP 106290 / LMG 19151 / DSS12)</name>
    <dbReference type="NCBI Taxonomy" id="637905"/>
    <lineage>
        <taxon>Bacteria</taxon>
        <taxon>Pseudomonadati</taxon>
        <taxon>Pseudomonadota</taxon>
        <taxon>Gammaproteobacteria</taxon>
        <taxon>Alteromonadales</taxon>
        <taxon>Shewanellaceae</taxon>
        <taxon>Shewanella</taxon>
    </lineage>
</organism>
<dbReference type="EMBL" id="AP011177">
    <property type="protein sequence ID" value="BAJ03847.1"/>
    <property type="molecule type" value="Genomic_DNA"/>
</dbReference>
<dbReference type="Proteomes" id="UP000002350">
    <property type="component" value="Chromosome"/>
</dbReference>
<dbReference type="KEGG" id="svo:SVI_3876"/>
<evidence type="ECO:0000256" key="1">
    <source>
        <dbReference type="SAM" id="Phobius"/>
    </source>
</evidence>
<name>D4ZCV2_SHEVD</name>
<feature type="transmembrane region" description="Helical" evidence="1">
    <location>
        <begin position="45"/>
        <end position="64"/>
    </location>
</feature>
<keyword evidence="1" id="KW-0812">Transmembrane</keyword>
<proteinExistence type="predicted"/>
<evidence type="ECO:0000313" key="2">
    <source>
        <dbReference type="EMBL" id="BAJ03847.1"/>
    </source>
</evidence>
<reference evidence="3" key="1">
    <citation type="journal article" date="2010" name="Mol. Biosyst.">
        <title>Complete genome sequence and comparative analysis of Shewanella violacea, a psychrophilic and piezophilic bacterium from deep sea floor sediments.</title>
        <authorList>
            <person name="Aono E."/>
            <person name="Baba T."/>
            <person name="Ara T."/>
            <person name="Nishi T."/>
            <person name="Nakamichi T."/>
            <person name="Inamoto E."/>
            <person name="Toyonaga H."/>
            <person name="Hasegawa M."/>
            <person name="Takai Y."/>
            <person name="Okumura Y."/>
            <person name="Baba M."/>
            <person name="Tomita M."/>
            <person name="Kato C."/>
            <person name="Oshima T."/>
            <person name="Nakasone K."/>
            <person name="Mori H."/>
        </authorList>
    </citation>
    <scope>NUCLEOTIDE SEQUENCE [LARGE SCALE GENOMIC DNA]</scope>
    <source>
        <strain evidence="3">JCM 10179 / CIP 106290 / LMG 19151 / DSS12</strain>
    </source>
</reference>
<feature type="transmembrane region" description="Helical" evidence="1">
    <location>
        <begin position="13"/>
        <end position="33"/>
    </location>
</feature>
<dbReference type="HOGENOM" id="CLU_1460343_0_0_6"/>
<keyword evidence="1" id="KW-0472">Membrane</keyword>
<evidence type="ECO:0000313" key="3">
    <source>
        <dbReference type="Proteomes" id="UP000002350"/>
    </source>
</evidence>
<protein>
    <submittedName>
        <fullName evidence="2">Uncharacterized protein</fullName>
    </submittedName>
</protein>
<keyword evidence="3" id="KW-1185">Reference proteome</keyword>